<dbReference type="AlphaFoldDB" id="A0A7J9ATT5"/>
<comment type="caution">
    <text evidence="1">The sequence shown here is derived from an EMBL/GenBank/DDBJ whole genome shotgun (WGS) entry which is preliminary data.</text>
</comment>
<sequence>MLLGENIRNVGLELSRSIAFEKVIQESAQKLYLALCEVEGLTEDEHYRALNKIPDHPTQMLIFFQSTFSAIGLGEKISF</sequence>
<dbReference type="Proteomes" id="UP000593574">
    <property type="component" value="Unassembled WGS sequence"/>
</dbReference>
<reference evidence="1 2" key="1">
    <citation type="journal article" date="2019" name="Genome Biol. Evol.">
        <title>Insights into the evolution of the New World diploid cottons (Gossypium, subgenus Houzingenia) based on genome sequencing.</title>
        <authorList>
            <person name="Grover C.E."/>
            <person name="Arick M.A. 2nd"/>
            <person name="Thrash A."/>
            <person name="Conover J.L."/>
            <person name="Sanders W.S."/>
            <person name="Peterson D.G."/>
            <person name="Frelichowski J.E."/>
            <person name="Scheffler J.A."/>
            <person name="Scheffler B.E."/>
            <person name="Wendel J.F."/>
        </authorList>
    </citation>
    <scope>NUCLEOTIDE SEQUENCE [LARGE SCALE GENOMIC DNA]</scope>
    <source>
        <strain evidence="1">4</strain>
        <tissue evidence="1">Leaf</tissue>
    </source>
</reference>
<gene>
    <name evidence="1" type="ORF">Golax_000395</name>
</gene>
<organism evidence="1 2">
    <name type="scientific">Gossypium laxum</name>
    <dbReference type="NCBI Taxonomy" id="34288"/>
    <lineage>
        <taxon>Eukaryota</taxon>
        <taxon>Viridiplantae</taxon>
        <taxon>Streptophyta</taxon>
        <taxon>Embryophyta</taxon>
        <taxon>Tracheophyta</taxon>
        <taxon>Spermatophyta</taxon>
        <taxon>Magnoliopsida</taxon>
        <taxon>eudicotyledons</taxon>
        <taxon>Gunneridae</taxon>
        <taxon>Pentapetalae</taxon>
        <taxon>rosids</taxon>
        <taxon>malvids</taxon>
        <taxon>Malvales</taxon>
        <taxon>Malvaceae</taxon>
        <taxon>Malvoideae</taxon>
        <taxon>Gossypium</taxon>
    </lineage>
</organism>
<name>A0A7J9ATT5_9ROSI</name>
<evidence type="ECO:0000313" key="2">
    <source>
        <dbReference type="Proteomes" id="UP000593574"/>
    </source>
</evidence>
<protein>
    <submittedName>
        <fullName evidence="1">Uncharacterized protein</fullName>
    </submittedName>
</protein>
<proteinExistence type="predicted"/>
<dbReference type="EMBL" id="JABEZV010000013">
    <property type="protein sequence ID" value="MBA0727403.1"/>
    <property type="molecule type" value="Genomic_DNA"/>
</dbReference>
<keyword evidence="2" id="KW-1185">Reference proteome</keyword>
<evidence type="ECO:0000313" key="1">
    <source>
        <dbReference type="EMBL" id="MBA0727403.1"/>
    </source>
</evidence>
<accession>A0A7J9ATT5</accession>